<dbReference type="InterPro" id="IPR013154">
    <property type="entry name" value="ADH-like_N"/>
</dbReference>
<dbReference type="Pfam" id="PF00107">
    <property type="entry name" value="ADH_zinc_N"/>
    <property type="match status" value="1"/>
</dbReference>
<dbReference type="InterPro" id="IPR013149">
    <property type="entry name" value="ADH-like_C"/>
</dbReference>
<dbReference type="InterPro" id="IPR000683">
    <property type="entry name" value="Gfo/Idh/MocA-like_OxRdtase_N"/>
</dbReference>
<dbReference type="InterPro" id="IPR055170">
    <property type="entry name" value="GFO_IDH_MocA-like_dom"/>
</dbReference>
<gene>
    <name evidence="7" type="ORF">DL796_06135</name>
</gene>
<dbReference type="Proteomes" id="UP000247689">
    <property type="component" value="Unassembled WGS sequence"/>
</dbReference>
<dbReference type="PANTHER" id="PTHR43350">
    <property type="entry name" value="NAD-DEPENDENT ALCOHOL DEHYDROGENASE"/>
    <property type="match status" value="1"/>
</dbReference>
<evidence type="ECO:0000259" key="6">
    <source>
        <dbReference type="SMART" id="SM00829"/>
    </source>
</evidence>
<evidence type="ECO:0000256" key="1">
    <source>
        <dbReference type="ARBA" id="ARBA00001947"/>
    </source>
</evidence>
<dbReference type="GO" id="GO:0046872">
    <property type="term" value="F:metal ion binding"/>
    <property type="evidence" value="ECO:0007669"/>
    <property type="project" value="UniProtKB-KW"/>
</dbReference>
<dbReference type="PANTHER" id="PTHR43350:SF19">
    <property type="entry name" value="D-GULOSIDE 3-DEHYDROGENASE"/>
    <property type="match status" value="1"/>
</dbReference>
<dbReference type="Pfam" id="PF01408">
    <property type="entry name" value="GFO_IDH_MocA"/>
    <property type="match status" value="1"/>
</dbReference>
<dbReference type="Pfam" id="PF08240">
    <property type="entry name" value="ADH_N"/>
    <property type="match status" value="1"/>
</dbReference>
<evidence type="ECO:0000256" key="4">
    <source>
        <dbReference type="ARBA" id="ARBA00022833"/>
    </source>
</evidence>
<dbReference type="Gene3D" id="3.40.50.720">
    <property type="entry name" value="NAD(P)-binding Rossmann-like Domain"/>
    <property type="match status" value="2"/>
</dbReference>
<dbReference type="GO" id="GO:0016491">
    <property type="term" value="F:oxidoreductase activity"/>
    <property type="evidence" value="ECO:0007669"/>
    <property type="project" value="UniProtKB-KW"/>
</dbReference>
<dbReference type="Pfam" id="PF22725">
    <property type="entry name" value="GFO_IDH_MocA_C3"/>
    <property type="match status" value="1"/>
</dbReference>
<dbReference type="Gene3D" id="3.30.360.10">
    <property type="entry name" value="Dihydrodipicolinate Reductase, domain 2"/>
    <property type="match status" value="1"/>
</dbReference>
<proteinExistence type="inferred from homology"/>
<protein>
    <submittedName>
        <fullName evidence="7">Dehydrogenase</fullName>
    </submittedName>
</protein>
<feature type="domain" description="Enoyl reductase (ER)" evidence="6">
    <location>
        <begin position="52"/>
        <end position="361"/>
    </location>
</feature>
<reference evidence="7 8" key="1">
    <citation type="submission" date="2018-05" db="EMBL/GenBank/DDBJ databases">
        <title>Kangiella spongicola genome sequence.</title>
        <authorList>
            <person name="Maclea K.S."/>
            <person name="Goen A.E."/>
            <person name="Kelley C."/>
            <person name="Underriner A."/>
            <person name="Silverwood T."/>
            <person name="Trachtenberg A.M."/>
        </authorList>
    </citation>
    <scope>NUCLEOTIDE SEQUENCE [LARGE SCALE GENOMIC DNA]</scope>
    <source>
        <strain evidence="7 8">ATCC BAA-2076</strain>
    </source>
</reference>
<dbReference type="CDD" id="cd08255">
    <property type="entry name" value="2-desacetyl-2-hydroxyethyl_bacteriochlorophyllide_like"/>
    <property type="match status" value="1"/>
</dbReference>
<sequence>MKQILQDMAKGGSSIVEAPAPQIKSNYVLINTSSTLISAGTERMLVDFGKASLIDKARSQPDKVKMVLEKVQTDGLITTVDAVKSKLAQPLPLGYSNVGVVADVGKGAEQFKVGDRVVSNGPHADVVRVAKNLVAKIPDNVSDEEAAFTVVASIGLQGIRLASPTLGECFVVTGVGLIGLLTVQMLRAQGCRVLAIDFDQSKLDLAKQFGAEICNPGLGEDPIAAGMAFSRGVGVDGVIITASTKSTDPVTQAARMSRKRGRIILVGVTGLELSRADFYEKELTFQVSCSYGPGRYDPAYEEKGNDYPLAFVRWTEQRNFEAILDMMSSGHLDVKPLISHRFKFEDASAAYDVLTTDKSALGILLQFDSAIDSRHDKTVHLGISKGVSLASNPPMNHLANEAVVGFVGAGNYASRMLIPAFKKAGAKLHSIATSGGINGVTHGEKAGFTEATTDTEAMINDSNINTIAIVTQHNSHAHFVQQALKAGKNVFVEKPLAITHTELADVKAAYELACKAEKTPKLMVGFNRRFSPQIQKMKALLSPIKEPKSFIMTMNAGAIPSDHWTQDVNVGGGRIIGEACHFIDLMRFLAGSEIISVQARRMGDTNSVDITEDKAAIILGFADGSFGTIHYLANGAASFPKERIEVFAAGGTLQLDNFIKLKGFGWKGFKKLNLWKQDKGQKACSTAFIDSIKNGTASPIAAEELFEVAKVTIDIAEQLRLQ</sequence>
<dbReference type="OrthoDB" id="9781031at2"/>
<dbReference type="InterPro" id="IPR020843">
    <property type="entry name" value="ER"/>
</dbReference>
<comment type="similarity">
    <text evidence="2">Belongs to the zinc-containing alcohol dehydrogenase family.</text>
</comment>
<dbReference type="SUPFAM" id="SSF55347">
    <property type="entry name" value="Glyceraldehyde-3-phosphate dehydrogenase-like, C-terminal domain"/>
    <property type="match status" value="1"/>
</dbReference>
<name>A0A318DA37_9GAMM</name>
<evidence type="ECO:0000313" key="8">
    <source>
        <dbReference type="Proteomes" id="UP000247689"/>
    </source>
</evidence>
<dbReference type="AlphaFoldDB" id="A0A318DA37"/>
<evidence type="ECO:0000256" key="5">
    <source>
        <dbReference type="ARBA" id="ARBA00023002"/>
    </source>
</evidence>
<comment type="cofactor">
    <cofactor evidence="1">
        <name>Zn(2+)</name>
        <dbReference type="ChEBI" id="CHEBI:29105"/>
    </cofactor>
</comment>
<dbReference type="GO" id="GO:0000166">
    <property type="term" value="F:nucleotide binding"/>
    <property type="evidence" value="ECO:0007669"/>
    <property type="project" value="InterPro"/>
</dbReference>
<accession>A0A318DA37</accession>
<keyword evidence="4" id="KW-0862">Zinc</keyword>
<keyword evidence="8" id="KW-1185">Reference proteome</keyword>
<evidence type="ECO:0000313" key="7">
    <source>
        <dbReference type="EMBL" id="PXF63029.1"/>
    </source>
</evidence>
<dbReference type="SMART" id="SM00829">
    <property type="entry name" value="PKS_ER"/>
    <property type="match status" value="1"/>
</dbReference>
<dbReference type="InterPro" id="IPR036291">
    <property type="entry name" value="NAD(P)-bd_dom_sf"/>
</dbReference>
<dbReference type="Gene3D" id="3.90.180.10">
    <property type="entry name" value="Medium-chain alcohol dehydrogenases, catalytic domain"/>
    <property type="match status" value="2"/>
</dbReference>
<dbReference type="SUPFAM" id="SSF51735">
    <property type="entry name" value="NAD(P)-binding Rossmann-fold domains"/>
    <property type="match status" value="2"/>
</dbReference>
<keyword evidence="3" id="KW-0479">Metal-binding</keyword>
<organism evidence="7 8">
    <name type="scientific">Kangiella spongicola</name>
    <dbReference type="NCBI Taxonomy" id="796379"/>
    <lineage>
        <taxon>Bacteria</taxon>
        <taxon>Pseudomonadati</taxon>
        <taxon>Pseudomonadota</taxon>
        <taxon>Gammaproteobacteria</taxon>
        <taxon>Kangiellales</taxon>
        <taxon>Kangiellaceae</taxon>
        <taxon>Kangiella</taxon>
    </lineage>
</organism>
<evidence type="ECO:0000256" key="3">
    <source>
        <dbReference type="ARBA" id="ARBA00022723"/>
    </source>
</evidence>
<dbReference type="SUPFAM" id="SSF50129">
    <property type="entry name" value="GroES-like"/>
    <property type="match status" value="1"/>
</dbReference>
<comment type="caution">
    <text evidence="7">The sequence shown here is derived from an EMBL/GenBank/DDBJ whole genome shotgun (WGS) entry which is preliminary data.</text>
</comment>
<keyword evidence="5" id="KW-0560">Oxidoreductase</keyword>
<dbReference type="InterPro" id="IPR011032">
    <property type="entry name" value="GroES-like_sf"/>
</dbReference>
<dbReference type="EMBL" id="QICH01000002">
    <property type="protein sequence ID" value="PXF63029.1"/>
    <property type="molecule type" value="Genomic_DNA"/>
</dbReference>
<evidence type="ECO:0000256" key="2">
    <source>
        <dbReference type="ARBA" id="ARBA00008072"/>
    </source>
</evidence>
<dbReference type="RefSeq" id="WP_110200832.1">
    <property type="nucleotide sequence ID" value="NZ_QICH01000002.1"/>
</dbReference>